<dbReference type="EnsemblPlants" id="TuG1812G0400000846.01.T01">
    <property type="protein sequence ID" value="TuG1812G0400000846.01.T01"/>
    <property type="gene ID" value="TuG1812G0400000846.01"/>
</dbReference>
<evidence type="ECO:0000256" key="2">
    <source>
        <dbReference type="SAM" id="Phobius"/>
    </source>
</evidence>
<keyword evidence="2" id="KW-0472">Membrane</keyword>
<dbReference type="Proteomes" id="UP000015106">
    <property type="component" value="Chromosome 4"/>
</dbReference>
<reference evidence="4" key="1">
    <citation type="journal article" date="2013" name="Nature">
        <title>Draft genome of the wheat A-genome progenitor Triticum urartu.</title>
        <authorList>
            <person name="Ling H.Q."/>
            <person name="Zhao S."/>
            <person name="Liu D."/>
            <person name="Wang J."/>
            <person name="Sun H."/>
            <person name="Zhang C."/>
            <person name="Fan H."/>
            <person name="Li D."/>
            <person name="Dong L."/>
            <person name="Tao Y."/>
            <person name="Gao C."/>
            <person name="Wu H."/>
            <person name="Li Y."/>
            <person name="Cui Y."/>
            <person name="Guo X."/>
            <person name="Zheng S."/>
            <person name="Wang B."/>
            <person name="Yu K."/>
            <person name="Liang Q."/>
            <person name="Yang W."/>
            <person name="Lou X."/>
            <person name="Chen J."/>
            <person name="Feng M."/>
            <person name="Jian J."/>
            <person name="Zhang X."/>
            <person name="Luo G."/>
            <person name="Jiang Y."/>
            <person name="Liu J."/>
            <person name="Wang Z."/>
            <person name="Sha Y."/>
            <person name="Zhang B."/>
            <person name="Wu H."/>
            <person name="Tang D."/>
            <person name="Shen Q."/>
            <person name="Xue P."/>
            <person name="Zou S."/>
            <person name="Wang X."/>
            <person name="Liu X."/>
            <person name="Wang F."/>
            <person name="Yang Y."/>
            <person name="An X."/>
            <person name="Dong Z."/>
            <person name="Zhang K."/>
            <person name="Zhang X."/>
            <person name="Luo M.C."/>
            <person name="Dvorak J."/>
            <person name="Tong Y."/>
            <person name="Wang J."/>
            <person name="Yang H."/>
            <person name="Li Z."/>
            <person name="Wang D."/>
            <person name="Zhang A."/>
            <person name="Wang J."/>
        </authorList>
    </citation>
    <scope>NUCLEOTIDE SEQUENCE</scope>
    <source>
        <strain evidence="4">cv. G1812</strain>
    </source>
</reference>
<reference evidence="3" key="2">
    <citation type="submission" date="2018-03" db="EMBL/GenBank/DDBJ databases">
        <title>The Triticum urartu genome reveals the dynamic nature of wheat genome evolution.</title>
        <authorList>
            <person name="Ling H."/>
            <person name="Ma B."/>
            <person name="Shi X."/>
            <person name="Liu H."/>
            <person name="Dong L."/>
            <person name="Sun H."/>
            <person name="Cao Y."/>
            <person name="Gao Q."/>
            <person name="Zheng S."/>
            <person name="Li Y."/>
            <person name="Yu Y."/>
            <person name="Du H."/>
            <person name="Qi M."/>
            <person name="Li Y."/>
            <person name="Yu H."/>
            <person name="Cui Y."/>
            <person name="Wang N."/>
            <person name="Chen C."/>
            <person name="Wu H."/>
            <person name="Zhao Y."/>
            <person name="Zhang J."/>
            <person name="Li Y."/>
            <person name="Zhou W."/>
            <person name="Zhang B."/>
            <person name="Hu W."/>
            <person name="Eijk M."/>
            <person name="Tang J."/>
            <person name="Witsenboer H."/>
            <person name="Zhao S."/>
            <person name="Li Z."/>
            <person name="Zhang A."/>
            <person name="Wang D."/>
            <person name="Liang C."/>
        </authorList>
    </citation>
    <scope>NUCLEOTIDE SEQUENCE [LARGE SCALE GENOMIC DNA]</scope>
    <source>
        <strain evidence="3">cv. G1812</strain>
    </source>
</reference>
<reference evidence="3" key="3">
    <citation type="submission" date="2022-06" db="UniProtKB">
        <authorList>
            <consortium name="EnsemblPlants"/>
        </authorList>
    </citation>
    <scope>IDENTIFICATION</scope>
</reference>
<proteinExistence type="predicted"/>
<feature type="transmembrane region" description="Helical" evidence="2">
    <location>
        <begin position="86"/>
        <end position="109"/>
    </location>
</feature>
<keyword evidence="4" id="KW-1185">Reference proteome</keyword>
<protein>
    <submittedName>
        <fullName evidence="3">Uncharacterized protein</fullName>
    </submittedName>
</protein>
<evidence type="ECO:0000313" key="3">
    <source>
        <dbReference type="EnsemblPlants" id="TuG1812G0400000846.01.T01"/>
    </source>
</evidence>
<accession>A0A8R7U5Q2</accession>
<evidence type="ECO:0000256" key="1">
    <source>
        <dbReference type="SAM" id="MobiDB-lite"/>
    </source>
</evidence>
<dbReference type="Gramene" id="TuG1812G0400000846.01.T01">
    <property type="protein sequence ID" value="TuG1812G0400000846.01.T01"/>
    <property type="gene ID" value="TuG1812G0400000846.01"/>
</dbReference>
<name>A0A8R7U5Q2_TRIUA</name>
<dbReference type="AlphaFoldDB" id="A0A8R7U5Q2"/>
<evidence type="ECO:0000313" key="4">
    <source>
        <dbReference type="Proteomes" id="UP000015106"/>
    </source>
</evidence>
<sequence length="145" mass="15555">MLGLSSPHPHPHPHLRLRPSTEAASPQGIHEAPPPRTISASPSGGSARLCRPPPFSLCHRKLIPFGGCCWWAAESDPRASCSKRKYWFLSAAVPPFVILVSFLVGGVGLEERGALGAEVDAWYGHRQNASFRIEGIATCGAVLPK</sequence>
<keyword evidence="2" id="KW-1133">Transmembrane helix</keyword>
<organism evidence="3 4">
    <name type="scientific">Triticum urartu</name>
    <name type="common">Red wild einkorn</name>
    <name type="synonym">Crithodium urartu</name>
    <dbReference type="NCBI Taxonomy" id="4572"/>
    <lineage>
        <taxon>Eukaryota</taxon>
        <taxon>Viridiplantae</taxon>
        <taxon>Streptophyta</taxon>
        <taxon>Embryophyta</taxon>
        <taxon>Tracheophyta</taxon>
        <taxon>Spermatophyta</taxon>
        <taxon>Magnoliopsida</taxon>
        <taxon>Liliopsida</taxon>
        <taxon>Poales</taxon>
        <taxon>Poaceae</taxon>
        <taxon>BOP clade</taxon>
        <taxon>Pooideae</taxon>
        <taxon>Triticodae</taxon>
        <taxon>Triticeae</taxon>
        <taxon>Triticinae</taxon>
        <taxon>Triticum</taxon>
    </lineage>
</organism>
<feature type="region of interest" description="Disordered" evidence="1">
    <location>
        <begin position="1"/>
        <end position="47"/>
    </location>
</feature>
<keyword evidence="2" id="KW-0812">Transmembrane</keyword>